<feature type="non-terminal residue" evidence="4">
    <location>
        <position position="1"/>
    </location>
</feature>
<dbReference type="AlphaFoldDB" id="A0A8J7NSW8"/>
<dbReference type="GO" id="GO:0004252">
    <property type="term" value="F:serine-type endopeptidase activity"/>
    <property type="evidence" value="ECO:0007669"/>
    <property type="project" value="InterPro"/>
</dbReference>
<dbReference type="Pfam" id="PF00089">
    <property type="entry name" value="Trypsin"/>
    <property type="match status" value="1"/>
</dbReference>
<accession>A0A8J7NSW8</accession>
<organism evidence="4 5">
    <name type="scientific">Atractosteus spatula</name>
    <name type="common">Alligator gar</name>
    <name type="synonym">Lepisosteus spatula</name>
    <dbReference type="NCBI Taxonomy" id="7917"/>
    <lineage>
        <taxon>Eukaryota</taxon>
        <taxon>Metazoa</taxon>
        <taxon>Chordata</taxon>
        <taxon>Craniata</taxon>
        <taxon>Vertebrata</taxon>
        <taxon>Euteleostomi</taxon>
        <taxon>Actinopterygii</taxon>
        <taxon>Neopterygii</taxon>
        <taxon>Holostei</taxon>
        <taxon>Semionotiformes</taxon>
        <taxon>Lepisosteidae</taxon>
        <taxon>Atractosteus</taxon>
    </lineage>
</organism>
<dbReference type="PROSITE" id="PS00135">
    <property type="entry name" value="TRYPSIN_SER"/>
    <property type="match status" value="1"/>
</dbReference>
<sequence length="173" mass="19521">MYQRDVRKAPREVTRVVIHDSYVNELRFDLALLQLRQRVRRSKHIRPVKLSRTPFPPGTECWVTGWGRTGPKVSLRSPGILQELKVTLLDQESCKQMYPRDSIEPGNLCAWGKKKGKGTCQGDSGSPLVCQTSDSWEQAGIVNWADGCAQKATVYANVTHYIDWITKHVGGLD</sequence>
<evidence type="ECO:0000313" key="5">
    <source>
        <dbReference type="Proteomes" id="UP000736164"/>
    </source>
</evidence>
<comment type="caution">
    <text evidence="4">The sequence shown here is derived from an EMBL/GenBank/DDBJ whole genome shotgun (WGS) entry which is preliminary data.</text>
</comment>
<feature type="domain" description="Peptidase S1" evidence="3">
    <location>
        <begin position="1"/>
        <end position="170"/>
    </location>
</feature>
<dbReference type="SMART" id="SM00020">
    <property type="entry name" value="Tryp_SPc"/>
    <property type="match status" value="1"/>
</dbReference>
<dbReference type="Gene3D" id="2.40.10.10">
    <property type="entry name" value="Trypsin-like serine proteases"/>
    <property type="match status" value="1"/>
</dbReference>
<gene>
    <name evidence="4" type="primary">Tpsg1_1</name>
    <name evidence="4" type="ORF">GTO95_0008835</name>
</gene>
<dbReference type="SUPFAM" id="SSF50494">
    <property type="entry name" value="Trypsin-like serine proteases"/>
    <property type="match status" value="1"/>
</dbReference>
<proteinExistence type="inferred from homology"/>
<evidence type="ECO:0000256" key="1">
    <source>
        <dbReference type="ARBA" id="ARBA00023157"/>
    </source>
</evidence>
<dbReference type="PROSITE" id="PS50240">
    <property type="entry name" value="TRYPSIN_DOM"/>
    <property type="match status" value="1"/>
</dbReference>
<dbReference type="InterPro" id="IPR033116">
    <property type="entry name" value="TRYPSIN_SER"/>
</dbReference>
<dbReference type="InterPro" id="IPR001254">
    <property type="entry name" value="Trypsin_dom"/>
</dbReference>
<evidence type="ECO:0000259" key="3">
    <source>
        <dbReference type="PROSITE" id="PS50240"/>
    </source>
</evidence>
<name>A0A8J7NSW8_ATRSP</name>
<dbReference type="Proteomes" id="UP000736164">
    <property type="component" value="Unassembled WGS sequence"/>
</dbReference>
<dbReference type="InterPro" id="IPR009003">
    <property type="entry name" value="Peptidase_S1_PA"/>
</dbReference>
<reference evidence="4" key="1">
    <citation type="journal article" date="2021" name="Cell">
        <title>Tracing the genetic footprints of vertebrate landing in non-teleost ray-finned fishes.</title>
        <authorList>
            <person name="Bi X."/>
            <person name="Wang K."/>
            <person name="Yang L."/>
            <person name="Pan H."/>
            <person name="Jiang H."/>
            <person name="Wei Q."/>
            <person name="Fang M."/>
            <person name="Yu H."/>
            <person name="Zhu C."/>
            <person name="Cai Y."/>
            <person name="He Y."/>
            <person name="Gan X."/>
            <person name="Zeng H."/>
            <person name="Yu D."/>
            <person name="Zhu Y."/>
            <person name="Jiang H."/>
            <person name="Qiu Q."/>
            <person name="Yang H."/>
            <person name="Zhang Y.E."/>
            <person name="Wang W."/>
            <person name="Zhu M."/>
            <person name="He S."/>
            <person name="Zhang G."/>
        </authorList>
    </citation>
    <scope>NUCLEOTIDE SEQUENCE</scope>
    <source>
        <strain evidence="4">Allg_001</strain>
    </source>
</reference>
<protein>
    <submittedName>
        <fullName evidence="4">TRYG1 Tryptase</fullName>
    </submittedName>
</protein>
<feature type="non-terminal residue" evidence="4">
    <location>
        <position position="173"/>
    </location>
</feature>
<dbReference type="FunFam" id="2.40.10.10:FF:000002">
    <property type="entry name" value="Transmembrane protease serine"/>
    <property type="match status" value="1"/>
</dbReference>
<dbReference type="PANTHER" id="PTHR24253:SF153">
    <property type="entry name" value="SERINE PROTEASE HEPSIN"/>
    <property type="match status" value="1"/>
</dbReference>
<dbReference type="CDD" id="cd00190">
    <property type="entry name" value="Tryp_SPc"/>
    <property type="match status" value="1"/>
</dbReference>
<dbReference type="PANTHER" id="PTHR24253">
    <property type="entry name" value="TRANSMEMBRANE PROTEASE SERINE"/>
    <property type="match status" value="1"/>
</dbReference>
<keyword evidence="5" id="KW-1185">Reference proteome</keyword>
<evidence type="ECO:0000256" key="2">
    <source>
        <dbReference type="ARBA" id="ARBA00024195"/>
    </source>
</evidence>
<comment type="similarity">
    <text evidence="2">Belongs to the peptidase S1 family. CLIP subfamily.</text>
</comment>
<evidence type="ECO:0000313" key="4">
    <source>
        <dbReference type="EMBL" id="MBN3317595.1"/>
    </source>
</evidence>
<dbReference type="EMBL" id="JAAWVO010036435">
    <property type="protein sequence ID" value="MBN3317595.1"/>
    <property type="molecule type" value="Genomic_DNA"/>
</dbReference>
<dbReference type="InterPro" id="IPR043504">
    <property type="entry name" value="Peptidase_S1_PA_chymotrypsin"/>
</dbReference>
<keyword evidence="1" id="KW-1015">Disulfide bond</keyword>
<dbReference type="GO" id="GO:0006508">
    <property type="term" value="P:proteolysis"/>
    <property type="evidence" value="ECO:0007669"/>
    <property type="project" value="InterPro"/>
</dbReference>